<dbReference type="eggNOG" id="COG5519">
    <property type="taxonomic scope" value="Bacteria"/>
</dbReference>
<dbReference type="InterPro" id="IPR009270">
    <property type="entry name" value="DUF927"/>
</dbReference>
<feature type="domain" description="Cch helix turn helix" evidence="2">
    <location>
        <begin position="513"/>
        <end position="578"/>
    </location>
</feature>
<evidence type="ECO:0000313" key="3">
    <source>
        <dbReference type="EMBL" id="CBH22635.1"/>
    </source>
</evidence>
<evidence type="ECO:0000259" key="2">
    <source>
        <dbReference type="Pfam" id="PF18662"/>
    </source>
</evidence>
<proteinExistence type="predicted"/>
<dbReference type="Pfam" id="PF06048">
    <property type="entry name" value="DUF927"/>
    <property type="match status" value="1"/>
</dbReference>
<dbReference type="EMBL" id="FP565809">
    <property type="protein sequence ID" value="CBH22635.1"/>
    <property type="molecule type" value="Genomic_DNA"/>
</dbReference>
<dbReference type="AlphaFoldDB" id="E3PVT2"/>
<dbReference type="Proteomes" id="UP000007041">
    <property type="component" value="Chromosome"/>
</dbReference>
<evidence type="ECO:0000313" key="4">
    <source>
        <dbReference type="Proteomes" id="UP000007041"/>
    </source>
</evidence>
<feature type="domain" description="DUF927" evidence="1">
    <location>
        <begin position="39"/>
        <end position="296"/>
    </location>
</feature>
<accession>E3PVT2</accession>
<gene>
    <name evidence="3" type="ordered locus">CLOST_2520</name>
</gene>
<protein>
    <recommendedName>
        <fullName evidence="5">DUF927 domain-containing protein</fullName>
    </recommendedName>
</protein>
<dbReference type="HOGENOM" id="CLU_442621_0_0_9"/>
<dbReference type="STRING" id="1511.CLOST_2520"/>
<dbReference type="InterPro" id="IPR040538">
    <property type="entry name" value="Cch_HTH"/>
</dbReference>
<dbReference type="BioCyc" id="CSTI499177:GJE9-2613-MONOMER"/>
<dbReference type="KEGG" id="cst:CLOST_2520"/>
<evidence type="ECO:0000259" key="1">
    <source>
        <dbReference type="Pfam" id="PF06048"/>
    </source>
</evidence>
<organism evidence="3 4">
    <name type="scientific">Acetoanaerobium sticklandii (strain ATCC 12662 / DSM 519 / JCM 1433 / CCUG 9281 / NCIMB 10654 / HF)</name>
    <name type="common">Clostridium sticklandii</name>
    <dbReference type="NCBI Taxonomy" id="499177"/>
    <lineage>
        <taxon>Bacteria</taxon>
        <taxon>Bacillati</taxon>
        <taxon>Bacillota</taxon>
        <taxon>Clostridia</taxon>
        <taxon>Peptostreptococcales</taxon>
        <taxon>Filifactoraceae</taxon>
        <taxon>Acetoanaerobium</taxon>
    </lineage>
</organism>
<reference evidence="4" key="1">
    <citation type="journal article" date="2010" name="BMC Genomics">
        <title>Clostridium sticklandii, a specialist in amino acid degradation:revisiting its metabolism through its genome sequence.</title>
        <authorList>
            <person name="Fonknechten N."/>
            <person name="Chaussonnerie S."/>
            <person name="Tricot S."/>
            <person name="Lajus A."/>
            <person name="Andreesen J.R."/>
            <person name="Perchat N."/>
            <person name="Pelletier E."/>
            <person name="Gouyvenoux M."/>
            <person name="Barbe V."/>
            <person name="Salanoubat M."/>
            <person name="Le Paslier D."/>
            <person name="Weissenbach J."/>
            <person name="Cohen G.N."/>
            <person name="Kreimeyer A."/>
        </authorList>
    </citation>
    <scope>NUCLEOTIDE SEQUENCE [LARGE SCALE GENOMIC DNA]</scope>
    <source>
        <strain evidence="4">ATCC 12662 / DSM 519 / JCM 1433 / CCUG 9281 / NCIMB 10654 / HF</strain>
    </source>
</reference>
<dbReference type="Pfam" id="PF18662">
    <property type="entry name" value="HTH_56"/>
    <property type="match status" value="1"/>
</dbReference>
<sequence length="617" mass="70039">MEEQEVAEQTQAPLHRSIDVDFINGGIYTLDKEGNPFYLVREMNIDHVESNILTDDEKLEILYIRNGKVKSLVMNRSDFTKHGLLRILPSKGIDITDANAPMVHEVLLMLEEQAEHINIHDSVGWYDIDGQRVFLHHDAIGYDQPSEYRGIHNIEPKGTLDEYLQGINDLVIGRYPLELSLVLGLSAPIASRLRKIIGLEVIFVHIYGFSTTGKSTALMLALSTFGYPGKSNNGLQKSWIATYNALIGFLAGVHGIPIGMDEASVRANKDYSNIIYTIAEGKDKARQNQDGVNKNAEEWSGVVISTGENSLLSSSNANQGIRVRNTEIADVTFTDSAEHAEQIKIFAQKNYGHIGVEFVKALQRIDDDELLFAFEKSKASVLDMMPVKDQFTDRIANKFAVIYMTVILANKYLNLTLNKEEVLKILIEADSKQHDDRNLPLKAYEYMKSEISKNINKFIYKADLKGFTTARSYEDQKVIPHSEVIGRILTRAGVDRREGKKRDEDDKKYDAHEFVEVAIISDVFRKMLSDGGFTNSEIILRRWRELGIIETDENKLTKKRTIIPKTKGVRCVIINFDNVFEPEKKKSKKKINDENKLNRTSMLFDEEDDEKETKHAS</sequence>
<name>E3PVT2_ACESD</name>
<evidence type="ECO:0008006" key="5">
    <source>
        <dbReference type="Google" id="ProtNLM"/>
    </source>
</evidence>
<keyword evidence="4" id="KW-1185">Reference proteome</keyword>